<dbReference type="Gene3D" id="3.40.50.10540">
    <property type="entry name" value="Crotonobetainyl-coa:carnitine coa-transferase, domain 1"/>
    <property type="match status" value="1"/>
</dbReference>
<proteinExistence type="predicted"/>
<dbReference type="Proteomes" id="UP000011841">
    <property type="component" value="Chromosome"/>
</dbReference>
<dbReference type="SUPFAM" id="SSF89796">
    <property type="entry name" value="CoA-transferase family III (CaiB/BaiF)"/>
    <property type="match status" value="1"/>
</dbReference>
<reference evidence="1 2" key="1">
    <citation type="journal article" date="2013" name="Appl. Environ. Microbiol.">
        <title>Genome analysis suggests that the soil oligotrophic bacterium Agromonas oligotrophica (Bradyrhizobium oligotrophicum) is a nitrogen-fixing symbiont of Aeschynomene indica.</title>
        <authorList>
            <person name="Okubo T."/>
            <person name="Fukushima S."/>
            <person name="Itakura M."/>
            <person name="Oshima K."/>
            <person name="Longtonglang A."/>
            <person name="Teaumroong N."/>
            <person name="Mitsui H."/>
            <person name="Hattori M."/>
            <person name="Hattori R."/>
            <person name="Hattori T."/>
            <person name="Minamisawa K."/>
        </authorList>
    </citation>
    <scope>NUCLEOTIDE SEQUENCE [LARGE SCALE GENOMIC DNA]</scope>
    <source>
        <strain evidence="1 2">S58</strain>
    </source>
</reference>
<dbReference type="AlphaFoldDB" id="M4ZPJ9"/>
<dbReference type="InterPro" id="IPR044855">
    <property type="entry name" value="CoA-Trfase_III_dom3_sf"/>
</dbReference>
<evidence type="ECO:0000313" key="1">
    <source>
        <dbReference type="EMBL" id="BAM88130.1"/>
    </source>
</evidence>
<dbReference type="PATRIC" id="fig|1245469.3.peg.2177"/>
<dbReference type="InterPro" id="IPR050509">
    <property type="entry name" value="CoA-transferase_III"/>
</dbReference>
<dbReference type="GO" id="GO:0003824">
    <property type="term" value="F:catalytic activity"/>
    <property type="evidence" value="ECO:0007669"/>
    <property type="project" value="InterPro"/>
</dbReference>
<dbReference type="eggNOG" id="COG1804">
    <property type="taxonomic scope" value="Bacteria"/>
</dbReference>
<dbReference type="InterPro" id="IPR023606">
    <property type="entry name" value="CoA-Trfase_III_dom_1_sf"/>
</dbReference>
<gene>
    <name evidence="1" type="ORF">S58_21240</name>
</gene>
<dbReference type="PANTHER" id="PTHR48228">
    <property type="entry name" value="SUCCINYL-COA--D-CITRAMALATE COA-TRANSFERASE"/>
    <property type="match status" value="1"/>
</dbReference>
<protein>
    <submittedName>
        <fullName evidence="1">Putative hydroxyproline dehydratase</fullName>
    </submittedName>
</protein>
<name>M4ZPJ9_9BRAD</name>
<dbReference type="STRING" id="1245469.S58_21240"/>
<dbReference type="HOGENOM" id="CLU_033975_2_1_5"/>
<organism evidence="1 2">
    <name type="scientific">Bradyrhizobium oligotrophicum S58</name>
    <dbReference type="NCBI Taxonomy" id="1245469"/>
    <lineage>
        <taxon>Bacteria</taxon>
        <taxon>Pseudomonadati</taxon>
        <taxon>Pseudomonadota</taxon>
        <taxon>Alphaproteobacteria</taxon>
        <taxon>Hyphomicrobiales</taxon>
        <taxon>Nitrobacteraceae</taxon>
        <taxon>Bradyrhizobium</taxon>
    </lineage>
</organism>
<evidence type="ECO:0000313" key="2">
    <source>
        <dbReference type="Proteomes" id="UP000011841"/>
    </source>
</evidence>
<sequence>MAAVFQGLKVIDSATFVAGPAAAVILADFGADVVKIEPVGVGDPQRVLGRLPNLPKADHNYAWTVAARSKRTLGLDLKTETGRTILGQLVRSADVFITNQSPASRTRLGISYEQLSEINPRLVYAALTGYGETGPEAERPGFDAHAYWARSGLADNVRPDLESSPAAPTLGMGDQPTAVTLYAGIVTALLHRERTGRGSYVTSSLLANGVWSNAASIQAVLCGGEIQYRLPRKATRNALTCFYRCADDRWFMISLVQEERDWPRFCDAIDRSALIEDSRFSALATRRANAAELVALLDDLFASRISSDWQRIFQAADLTAAIVAKAGDLVGDDQMYHAGALVRAEWMPGRGAIVDSPFRISGVTKRPPSPAPELGQHSGEILEELGYSDEEIARLKVSGVVG</sequence>
<dbReference type="InterPro" id="IPR003673">
    <property type="entry name" value="CoA-Trfase_fam_III"/>
</dbReference>
<dbReference type="KEGG" id="aol:S58_21240"/>
<accession>M4ZPJ9</accession>
<dbReference type="PANTHER" id="PTHR48228:SF2">
    <property type="entry name" value="E-CINNAMOYL-COA:R-PHENYLLACTATE COA TRANSFERASE LARGE SUBUNIT"/>
    <property type="match status" value="1"/>
</dbReference>
<dbReference type="Pfam" id="PF02515">
    <property type="entry name" value="CoA_transf_3"/>
    <property type="match status" value="1"/>
</dbReference>
<dbReference type="Gene3D" id="3.30.1540.10">
    <property type="entry name" value="formyl-coa transferase, domain 3"/>
    <property type="match status" value="1"/>
</dbReference>
<keyword evidence="2" id="KW-1185">Reference proteome</keyword>
<dbReference type="EMBL" id="AP012603">
    <property type="protein sequence ID" value="BAM88130.1"/>
    <property type="molecule type" value="Genomic_DNA"/>
</dbReference>